<protein>
    <recommendedName>
        <fullName evidence="1">Methyltransferase domain-containing protein</fullName>
    </recommendedName>
</protein>
<name>A0ABR1NP34_DIAER</name>
<evidence type="ECO:0000313" key="3">
    <source>
        <dbReference type="Proteomes" id="UP001430848"/>
    </source>
</evidence>
<dbReference type="SUPFAM" id="SSF53335">
    <property type="entry name" value="S-adenosyl-L-methionine-dependent methyltransferases"/>
    <property type="match status" value="1"/>
</dbReference>
<reference evidence="2 3" key="1">
    <citation type="submission" date="2024-02" db="EMBL/GenBank/DDBJ databases">
        <title>De novo assembly and annotation of 12 fungi associated with fruit tree decline syndrome in Ontario, Canada.</title>
        <authorList>
            <person name="Sulman M."/>
            <person name="Ellouze W."/>
            <person name="Ilyukhin E."/>
        </authorList>
    </citation>
    <scope>NUCLEOTIDE SEQUENCE [LARGE SCALE GENOMIC DNA]</scope>
    <source>
        <strain evidence="2 3">M169</strain>
    </source>
</reference>
<dbReference type="Proteomes" id="UP001430848">
    <property type="component" value="Unassembled WGS sequence"/>
</dbReference>
<evidence type="ECO:0000259" key="1">
    <source>
        <dbReference type="Pfam" id="PF13649"/>
    </source>
</evidence>
<dbReference type="Gene3D" id="3.40.50.150">
    <property type="entry name" value="Vaccinia Virus protein VP39"/>
    <property type="match status" value="1"/>
</dbReference>
<keyword evidence="3" id="KW-1185">Reference proteome</keyword>
<accession>A0ABR1NP34</accession>
<sequence>MSAPTGFVPKKVMPFDGRLFEIIGADETLTIAQHEMTLLPSPAFPADAVIHDSACGLGPVTESILATSPPSTIKIHATDFAPPMAAIYNSIAESKSWPSRAEIMDVQSLSFPDATFSHVFLSFGLPIIDEPIAATKEMYRTLKPGGTAITAFWLHIPQGECAQKVRRTIWGPDARLNTEPHPEHSDKGYLRSLLVKGGFKSEDCQLYEHSALLRVTDLDEFATAIWSSIGQPRGGWAEDDDEKWDEAIATYKEMLTKEPGYQVDGDGNIVLKATAQIVVVRKEG</sequence>
<dbReference type="InterPro" id="IPR029063">
    <property type="entry name" value="SAM-dependent_MTases_sf"/>
</dbReference>
<dbReference type="EMBL" id="JAKNSF020000171">
    <property type="protein sequence ID" value="KAK7709276.1"/>
    <property type="molecule type" value="Genomic_DNA"/>
</dbReference>
<organism evidence="2 3">
    <name type="scientific">Diaporthe eres</name>
    <name type="common">Phomopsis oblonga</name>
    <dbReference type="NCBI Taxonomy" id="83184"/>
    <lineage>
        <taxon>Eukaryota</taxon>
        <taxon>Fungi</taxon>
        <taxon>Dikarya</taxon>
        <taxon>Ascomycota</taxon>
        <taxon>Pezizomycotina</taxon>
        <taxon>Sordariomycetes</taxon>
        <taxon>Sordariomycetidae</taxon>
        <taxon>Diaporthales</taxon>
        <taxon>Diaporthaceae</taxon>
        <taxon>Diaporthe</taxon>
        <taxon>Diaporthe eres species complex</taxon>
    </lineage>
</organism>
<comment type="caution">
    <text evidence="2">The sequence shown here is derived from an EMBL/GenBank/DDBJ whole genome shotgun (WGS) entry which is preliminary data.</text>
</comment>
<dbReference type="Pfam" id="PF13649">
    <property type="entry name" value="Methyltransf_25"/>
    <property type="match status" value="1"/>
</dbReference>
<gene>
    <name evidence="2" type="ORF">SLS63_013244</name>
</gene>
<dbReference type="InterPro" id="IPR041698">
    <property type="entry name" value="Methyltransf_25"/>
</dbReference>
<feature type="domain" description="Methyltransferase" evidence="1">
    <location>
        <begin position="51"/>
        <end position="146"/>
    </location>
</feature>
<evidence type="ECO:0000313" key="2">
    <source>
        <dbReference type="EMBL" id="KAK7709276.1"/>
    </source>
</evidence>
<proteinExistence type="predicted"/>